<reference evidence="1 2" key="1">
    <citation type="submission" date="2019-08" db="EMBL/GenBank/DDBJ databases">
        <authorList>
            <person name="Peeters C."/>
        </authorList>
    </citation>
    <scope>NUCLEOTIDE SEQUENCE [LARGE SCALE GENOMIC DNA]</scope>
    <source>
        <strain evidence="1 2">LMG 31107</strain>
    </source>
</reference>
<evidence type="ECO:0000313" key="1">
    <source>
        <dbReference type="EMBL" id="VVE18303.1"/>
    </source>
</evidence>
<evidence type="ECO:0000313" key="2">
    <source>
        <dbReference type="Proteomes" id="UP000396788"/>
    </source>
</evidence>
<gene>
    <name evidence="1" type="ORF">PCE31107_03013</name>
</gene>
<dbReference type="Proteomes" id="UP000396788">
    <property type="component" value="Unassembled WGS sequence"/>
</dbReference>
<accession>A0A5E4W2C8</accession>
<sequence length="38" mass="4112">MNAKAIAGALTDPDWMRVPMHDREAIVSLDTAEPGEMA</sequence>
<name>A0A5E4W2C8_9BURK</name>
<organism evidence="1 2">
    <name type="scientific">Pandoraea cepalis</name>
    <dbReference type="NCBI Taxonomy" id="2508294"/>
    <lineage>
        <taxon>Bacteria</taxon>
        <taxon>Pseudomonadati</taxon>
        <taxon>Pseudomonadota</taxon>
        <taxon>Betaproteobacteria</taxon>
        <taxon>Burkholderiales</taxon>
        <taxon>Burkholderiaceae</taxon>
        <taxon>Pandoraea</taxon>
    </lineage>
</organism>
<dbReference type="EMBL" id="CABPRY010000006">
    <property type="protein sequence ID" value="VVE18303.1"/>
    <property type="molecule type" value="Genomic_DNA"/>
</dbReference>
<proteinExistence type="predicted"/>
<protein>
    <submittedName>
        <fullName evidence="1">Uncharacterized protein</fullName>
    </submittedName>
</protein>
<dbReference type="AlphaFoldDB" id="A0A5E4W2C8"/>